<sequence>MTGGRLPTLQSVEVTGFKNYQSTQSFGPFADFNCVIGCNASGKSALGEAIAFVLGASPKALRANDRASLVNQAVQAAAGLCKVEISFRLQDASGSESQLSVMRQLRAKQSTVQIMLPGSNQWQLVSEAALADAMAAHGLPHQNIQRSIIMQHQKAADVHDPLMLCSRLEALIGSAAIEEEIIRISADLARIEGGLQDHAATRQSLQEQRLQLAPAVRAWQDYEEQNAQFLTRKRAFLLEYAEHLQTQEEANADEAKSLEAAATAAEQQQQHQHKILSKAVKESRRKEADLSSHCSSLAAARDQVTKLGVETTRSDAHLQSARKVNAKQTSRSRKLQEEDACLQDQSIKLRSQIEQIKSRNEASAQEQQEAERKLRQALQAMPAHVSTLKEDLEQAKQALQARQAAHAKVHLAMEGAQEKHAAMQQGLHELEQALEKTEGQESAHGLHPLEQQAMTSEQREQQALQSLQSLQQKLQAQQADLSAAREQQAKSTQKNHRIQKAARVDAAVADLMHMQNTQDLPGRLYGRICDLAVINQDEVITAVNAVLADSCNLASTLVVGQYETASAVISHFRTHKSGLVRCLITTEMATIMARRQQQRPPGAGTPSNLMQFLDIPQSLADVRPVLEHLLSSWWFVPTREDATRVLTDRRHAESGRGANFVTKQGELFKSNAEVLSQSASSSSMQAYHMRAGSSCIGPADHQAAHGRPQLEAMTSLKALESEHAHLQGQAAQAEAEYRQLTSQRASAQHQLKAAEAHFYQQQRAQRQEVDSLHSRIKAAIQSIELAQQEIDILRSQAAALDVESFQHVAASAQHSYSEAIKQTPDGQQAVNLHKQCSALQATIDAYEAELKDLQGQLTKADLRLAQLQRLLKQVDTGRAASALQQAHSQADSTASKLREAQDKEAKASQDPGEPSASVRATRSKSKRPSARSSEAWTRAVRKLALDEEALQRERDAVDTAALQADAEAQSALTAILQDMHQKQLESERLQGKKRSLEQERYTSFCTGMAAINHHLASIYAFLTNKQGTATCSFTEDSTLLFLDGVTLQCRPDQHRWRPFSSLSGGQQALATLALSFALQAAFPAGFYFFDEIDAALDAATAARVGNYIRLQTNAQYLVVSHRPEFYEQASSLIGIYSYGGQSNAVTVQFPHIS</sequence>
<dbReference type="InterPro" id="IPR024704">
    <property type="entry name" value="SMC"/>
</dbReference>
<keyword evidence="6" id="KW-0226">DNA condensation</keyword>
<keyword evidence="5 8" id="KW-0175">Coiled coil</keyword>
<evidence type="ECO:0000313" key="13">
    <source>
        <dbReference type="Proteomes" id="UP001465755"/>
    </source>
</evidence>
<dbReference type="PANTHER" id="PTHR18937:SF172">
    <property type="entry name" value="STRUCTURAL MAINTENANCE OF CHROMOSOMES PROTEIN"/>
    <property type="match status" value="1"/>
</dbReference>
<feature type="compositionally biased region" description="Basic and acidic residues" evidence="9">
    <location>
        <begin position="279"/>
        <end position="290"/>
    </location>
</feature>
<dbReference type="AlphaFoldDB" id="A0AAW1NTC7"/>
<dbReference type="InterPro" id="IPR003395">
    <property type="entry name" value="RecF/RecN/SMC_N"/>
</dbReference>
<comment type="subcellular location">
    <subcellularLocation>
        <location evidence="1">Nucleus</location>
    </subcellularLocation>
</comment>
<dbReference type="GO" id="GO:0000796">
    <property type="term" value="C:condensin complex"/>
    <property type="evidence" value="ECO:0007669"/>
    <property type="project" value="TreeGrafter"/>
</dbReference>
<name>A0AAW1NTC7_9CHLO</name>
<dbReference type="Pfam" id="PF06470">
    <property type="entry name" value="SMC_hinge"/>
    <property type="match status" value="1"/>
</dbReference>
<feature type="coiled-coil region" evidence="8">
    <location>
        <begin position="716"/>
        <end position="803"/>
    </location>
</feature>
<dbReference type="GO" id="GO:0007076">
    <property type="term" value="P:mitotic chromosome condensation"/>
    <property type="evidence" value="ECO:0007669"/>
    <property type="project" value="TreeGrafter"/>
</dbReference>
<gene>
    <name evidence="12" type="ORF">WJX73_004428</name>
</gene>
<feature type="region of interest" description="Disordered" evidence="9">
    <location>
        <begin position="478"/>
        <end position="499"/>
    </location>
</feature>
<evidence type="ECO:0000313" key="12">
    <source>
        <dbReference type="EMBL" id="KAK9798504.1"/>
    </source>
</evidence>
<evidence type="ECO:0000259" key="11">
    <source>
        <dbReference type="Pfam" id="PF06470"/>
    </source>
</evidence>
<dbReference type="GO" id="GO:0016887">
    <property type="term" value="F:ATP hydrolysis activity"/>
    <property type="evidence" value="ECO:0007669"/>
    <property type="project" value="InterPro"/>
</dbReference>
<evidence type="ECO:0000256" key="9">
    <source>
        <dbReference type="SAM" id="MobiDB-lite"/>
    </source>
</evidence>
<reference evidence="12 13" key="1">
    <citation type="journal article" date="2024" name="Nat. Commun.">
        <title>Phylogenomics reveals the evolutionary origins of lichenization in chlorophyte algae.</title>
        <authorList>
            <person name="Puginier C."/>
            <person name="Libourel C."/>
            <person name="Otte J."/>
            <person name="Skaloud P."/>
            <person name="Haon M."/>
            <person name="Grisel S."/>
            <person name="Petersen M."/>
            <person name="Berrin J.G."/>
            <person name="Delaux P.M."/>
            <person name="Dal Grande F."/>
            <person name="Keller J."/>
        </authorList>
    </citation>
    <scope>NUCLEOTIDE SEQUENCE [LARGE SCALE GENOMIC DNA]</scope>
    <source>
        <strain evidence="12 13">SAG 2036</strain>
    </source>
</reference>
<organism evidence="12 13">
    <name type="scientific">Symbiochloris irregularis</name>
    <dbReference type="NCBI Taxonomy" id="706552"/>
    <lineage>
        <taxon>Eukaryota</taxon>
        <taxon>Viridiplantae</taxon>
        <taxon>Chlorophyta</taxon>
        <taxon>core chlorophytes</taxon>
        <taxon>Trebouxiophyceae</taxon>
        <taxon>Trebouxiales</taxon>
        <taxon>Trebouxiaceae</taxon>
        <taxon>Symbiochloris</taxon>
    </lineage>
</organism>
<protein>
    <recommendedName>
        <fullName evidence="14">Structural maintenance of chromosomes protein</fullName>
    </recommendedName>
</protein>
<evidence type="ECO:0000259" key="10">
    <source>
        <dbReference type="Pfam" id="PF02463"/>
    </source>
</evidence>
<feature type="domain" description="RecF/RecN/SMC N-terminal" evidence="10">
    <location>
        <begin position="9"/>
        <end position="1137"/>
    </location>
</feature>
<dbReference type="SUPFAM" id="SSF52540">
    <property type="entry name" value="P-loop containing nucleoside triphosphate hydrolases"/>
    <property type="match status" value="1"/>
</dbReference>
<dbReference type="Proteomes" id="UP001465755">
    <property type="component" value="Unassembled WGS sequence"/>
</dbReference>
<keyword evidence="13" id="KW-1185">Reference proteome</keyword>
<keyword evidence="7" id="KW-0539">Nucleus</keyword>
<evidence type="ECO:0000256" key="8">
    <source>
        <dbReference type="SAM" id="Coils"/>
    </source>
</evidence>
<dbReference type="EMBL" id="JALJOQ010000098">
    <property type="protein sequence ID" value="KAK9798504.1"/>
    <property type="molecule type" value="Genomic_DNA"/>
</dbReference>
<evidence type="ECO:0000256" key="4">
    <source>
        <dbReference type="ARBA" id="ARBA00022840"/>
    </source>
</evidence>
<dbReference type="InterPro" id="IPR027417">
    <property type="entry name" value="P-loop_NTPase"/>
</dbReference>
<dbReference type="Pfam" id="PF02463">
    <property type="entry name" value="SMC_N"/>
    <property type="match status" value="1"/>
</dbReference>
<keyword evidence="4" id="KW-0067">ATP-binding</keyword>
<feature type="compositionally biased region" description="Basic and acidic residues" evidence="9">
    <location>
        <begin position="896"/>
        <end position="907"/>
    </location>
</feature>
<feature type="compositionally biased region" description="Low complexity" evidence="9">
    <location>
        <begin position="882"/>
        <end position="892"/>
    </location>
</feature>
<evidence type="ECO:0000256" key="6">
    <source>
        <dbReference type="ARBA" id="ARBA00023067"/>
    </source>
</evidence>
<dbReference type="GO" id="GO:0005634">
    <property type="term" value="C:nucleus"/>
    <property type="evidence" value="ECO:0007669"/>
    <property type="project" value="UniProtKB-SubCell"/>
</dbReference>
<dbReference type="PIRSF" id="PIRSF005719">
    <property type="entry name" value="SMC"/>
    <property type="match status" value="1"/>
</dbReference>
<dbReference type="GO" id="GO:0005524">
    <property type="term" value="F:ATP binding"/>
    <property type="evidence" value="ECO:0007669"/>
    <property type="project" value="UniProtKB-KW"/>
</dbReference>
<feature type="region of interest" description="Disordered" evidence="9">
    <location>
        <begin position="318"/>
        <end position="341"/>
    </location>
</feature>
<dbReference type="PANTHER" id="PTHR18937">
    <property type="entry name" value="STRUCTURAL MAINTENANCE OF CHROMOSOMES SMC FAMILY MEMBER"/>
    <property type="match status" value="1"/>
</dbReference>
<feature type="region of interest" description="Disordered" evidence="9">
    <location>
        <begin position="882"/>
        <end position="937"/>
    </location>
</feature>
<feature type="region of interest" description="Disordered" evidence="9">
    <location>
        <begin position="259"/>
        <end position="294"/>
    </location>
</feature>
<proteinExistence type="inferred from homology"/>
<evidence type="ECO:0000256" key="3">
    <source>
        <dbReference type="ARBA" id="ARBA00022741"/>
    </source>
</evidence>
<comment type="caution">
    <text evidence="12">The sequence shown here is derived from an EMBL/GenBank/DDBJ whole genome shotgun (WGS) entry which is preliminary data.</text>
</comment>
<comment type="similarity">
    <text evidence="2">Belongs to the SMC family. SMC4 subfamily.</text>
</comment>
<accession>A0AAW1NTC7</accession>
<dbReference type="Gene3D" id="3.40.50.300">
    <property type="entry name" value="P-loop containing nucleotide triphosphate hydrolases"/>
    <property type="match status" value="2"/>
</dbReference>
<evidence type="ECO:0000256" key="5">
    <source>
        <dbReference type="ARBA" id="ARBA00023054"/>
    </source>
</evidence>
<evidence type="ECO:0000256" key="1">
    <source>
        <dbReference type="ARBA" id="ARBA00004123"/>
    </source>
</evidence>
<feature type="compositionally biased region" description="Low complexity" evidence="9">
    <location>
        <begin position="259"/>
        <end position="270"/>
    </location>
</feature>
<evidence type="ECO:0000256" key="2">
    <source>
        <dbReference type="ARBA" id="ARBA00006005"/>
    </source>
</evidence>
<feature type="domain" description="SMC hinge" evidence="11">
    <location>
        <begin position="524"/>
        <end position="645"/>
    </location>
</feature>
<dbReference type="InterPro" id="IPR036277">
    <property type="entry name" value="SMC_hinge_sf"/>
</dbReference>
<evidence type="ECO:0008006" key="14">
    <source>
        <dbReference type="Google" id="ProtNLM"/>
    </source>
</evidence>
<dbReference type="SUPFAM" id="SSF75553">
    <property type="entry name" value="Smc hinge domain"/>
    <property type="match status" value="1"/>
</dbReference>
<evidence type="ECO:0000256" key="7">
    <source>
        <dbReference type="ARBA" id="ARBA00023242"/>
    </source>
</evidence>
<keyword evidence="3" id="KW-0547">Nucleotide-binding</keyword>
<dbReference type="InterPro" id="IPR010935">
    <property type="entry name" value="SMC_hinge"/>
</dbReference>